<sequence length="305" mass="31589">PHKQPHHHTHMFGLDAGQLNAAPALVGVLFLLFWVLLLGTLPLLLRHDQLGQVGMQLVLLVDPLLLDAVPTLLLGDAQCTGDVIPKIQPLLLAFLLTSLQVGDGLVIVFHLHLALAQEEVSLHRLSVELQGSLAVCQRLVVLLHLQVAEGSVRVVHNTYDGAAVAGGGLGVLASSEEPVPLLLVLLRAVALLGAAAAPRAPRARPRRPGPRRAALPLLLPLHGTARPGPMGPAAETAPAAHCDSRRAASGGGACGGRGLCGGQGHGRGRGWAGPREGAWPTEEAGGGELWRLDCGAGCGLWGAGR</sequence>
<keyword evidence="2" id="KW-1185">Reference proteome</keyword>
<evidence type="ECO:0000313" key="1">
    <source>
        <dbReference type="Ensembl" id="ENSMUNP00000027288.1"/>
    </source>
</evidence>
<reference evidence="1" key="2">
    <citation type="submission" date="2025-08" db="UniProtKB">
        <authorList>
            <consortium name="Ensembl"/>
        </authorList>
    </citation>
    <scope>IDENTIFICATION</scope>
</reference>
<proteinExistence type="predicted"/>
<name>A0A8V5GJ25_MELUD</name>
<dbReference type="AlphaFoldDB" id="A0A8V5GJ25"/>
<dbReference type="Ensembl" id="ENSMUNT00000035104.1">
    <property type="protein sequence ID" value="ENSMUNP00000027288.1"/>
    <property type="gene ID" value="ENSMUNG00000019594.1"/>
</dbReference>
<evidence type="ECO:0000313" key="2">
    <source>
        <dbReference type="Proteomes" id="UP000694405"/>
    </source>
</evidence>
<dbReference type="Proteomes" id="UP000694405">
    <property type="component" value="Chromosome 8"/>
</dbReference>
<reference evidence="1" key="3">
    <citation type="submission" date="2025-09" db="UniProtKB">
        <authorList>
            <consortium name="Ensembl"/>
        </authorList>
    </citation>
    <scope>IDENTIFICATION</scope>
</reference>
<organism evidence="1 2">
    <name type="scientific">Melopsittacus undulatus</name>
    <name type="common">Budgerigar</name>
    <name type="synonym">Psittacus undulatus</name>
    <dbReference type="NCBI Taxonomy" id="13146"/>
    <lineage>
        <taxon>Eukaryota</taxon>
        <taxon>Metazoa</taxon>
        <taxon>Chordata</taxon>
        <taxon>Craniata</taxon>
        <taxon>Vertebrata</taxon>
        <taxon>Euteleostomi</taxon>
        <taxon>Archelosauria</taxon>
        <taxon>Archosauria</taxon>
        <taxon>Dinosauria</taxon>
        <taxon>Saurischia</taxon>
        <taxon>Theropoda</taxon>
        <taxon>Coelurosauria</taxon>
        <taxon>Aves</taxon>
        <taxon>Neognathae</taxon>
        <taxon>Neoaves</taxon>
        <taxon>Telluraves</taxon>
        <taxon>Australaves</taxon>
        <taxon>Psittaciformes</taxon>
        <taxon>Psittaculidae</taxon>
        <taxon>Melopsittacus</taxon>
    </lineage>
</organism>
<reference evidence="1" key="1">
    <citation type="submission" date="2020-03" db="EMBL/GenBank/DDBJ databases">
        <title>Melopsittacus undulatus (budgerigar) genome, bMelUnd1, maternal haplotype with Z.</title>
        <authorList>
            <person name="Gedman G."/>
            <person name="Mountcastle J."/>
            <person name="Haase B."/>
            <person name="Formenti G."/>
            <person name="Wright T."/>
            <person name="Apodaca J."/>
            <person name="Pelan S."/>
            <person name="Chow W."/>
            <person name="Rhie A."/>
            <person name="Howe K."/>
            <person name="Fedrigo O."/>
            <person name="Jarvis E.D."/>
        </authorList>
    </citation>
    <scope>NUCLEOTIDE SEQUENCE [LARGE SCALE GENOMIC DNA]</scope>
</reference>
<protein>
    <submittedName>
        <fullName evidence="1">Uncharacterized protein</fullName>
    </submittedName>
</protein>
<accession>A0A8V5GJ25</accession>